<feature type="domain" description="Solute-binding protein family 5" evidence="5">
    <location>
        <begin position="85"/>
        <end position="434"/>
    </location>
</feature>
<dbReference type="Pfam" id="PF00496">
    <property type="entry name" value="SBP_bac_5"/>
    <property type="match status" value="1"/>
</dbReference>
<feature type="signal peptide" evidence="4">
    <location>
        <begin position="1"/>
        <end position="22"/>
    </location>
</feature>
<evidence type="ECO:0000313" key="9">
    <source>
        <dbReference type="Proteomes" id="UP000472755"/>
    </source>
</evidence>
<proteinExistence type="inferred from homology"/>
<dbReference type="GO" id="GO:1904680">
    <property type="term" value="F:peptide transmembrane transporter activity"/>
    <property type="evidence" value="ECO:0007669"/>
    <property type="project" value="TreeGrafter"/>
</dbReference>
<dbReference type="EMBL" id="WMZR01000004">
    <property type="protein sequence ID" value="MTS50726.1"/>
    <property type="molecule type" value="Genomic_DNA"/>
</dbReference>
<dbReference type="AlphaFoldDB" id="A0A6I3QRA6"/>
<dbReference type="PANTHER" id="PTHR30290:SF9">
    <property type="entry name" value="OLIGOPEPTIDE-BINDING PROTEIN APPA"/>
    <property type="match status" value="1"/>
</dbReference>
<evidence type="ECO:0000313" key="8">
    <source>
        <dbReference type="Proteomes" id="UP000449193"/>
    </source>
</evidence>
<comment type="caution">
    <text evidence="6">The sequence shown here is derived from an EMBL/GenBank/DDBJ whole genome shotgun (WGS) entry which is preliminary data.</text>
</comment>
<dbReference type="Proteomes" id="UP000449193">
    <property type="component" value="Unassembled WGS sequence"/>
</dbReference>
<dbReference type="InterPro" id="IPR000914">
    <property type="entry name" value="SBP_5_dom"/>
</dbReference>
<dbReference type="RefSeq" id="WP_154259029.1">
    <property type="nucleotide sequence ID" value="NZ_WMZL01000005.1"/>
</dbReference>
<accession>A0A6I3QRA6</accession>
<evidence type="ECO:0000256" key="3">
    <source>
        <dbReference type="ARBA" id="ARBA00022729"/>
    </source>
</evidence>
<comment type="similarity">
    <text evidence="1">Belongs to the bacterial solute-binding protein 5 family.</text>
</comment>
<dbReference type="PANTHER" id="PTHR30290">
    <property type="entry name" value="PERIPLASMIC BINDING COMPONENT OF ABC TRANSPORTER"/>
    <property type="match status" value="1"/>
</dbReference>
<gene>
    <name evidence="7" type="ORF">GMD52_04120</name>
    <name evidence="6" type="ORF">GMD59_06570</name>
</gene>
<dbReference type="EMBL" id="WMZU01000008">
    <property type="protein sequence ID" value="MTS26951.1"/>
    <property type="molecule type" value="Genomic_DNA"/>
</dbReference>
<keyword evidence="2" id="KW-0813">Transport</keyword>
<feature type="chain" id="PRO_5038248803" evidence="4">
    <location>
        <begin position="23"/>
        <end position="541"/>
    </location>
</feature>
<evidence type="ECO:0000313" key="6">
    <source>
        <dbReference type="EMBL" id="MTS26951.1"/>
    </source>
</evidence>
<evidence type="ECO:0000313" key="7">
    <source>
        <dbReference type="EMBL" id="MTS50726.1"/>
    </source>
</evidence>
<organism evidence="6 9">
    <name type="scientific">Ruthenibacterium lactatiformans</name>
    <dbReference type="NCBI Taxonomy" id="1550024"/>
    <lineage>
        <taxon>Bacteria</taxon>
        <taxon>Bacillati</taxon>
        <taxon>Bacillota</taxon>
        <taxon>Clostridia</taxon>
        <taxon>Eubacteriales</taxon>
        <taxon>Oscillospiraceae</taxon>
        <taxon>Ruthenibacterium</taxon>
    </lineage>
</organism>
<dbReference type="InterPro" id="IPR039424">
    <property type="entry name" value="SBP_5"/>
</dbReference>
<dbReference type="Gene3D" id="3.40.190.10">
    <property type="entry name" value="Periplasmic binding protein-like II"/>
    <property type="match status" value="1"/>
</dbReference>
<protein>
    <submittedName>
        <fullName evidence="6">Nickel ABC transporter substrate-binding protein</fullName>
    </submittedName>
</protein>
<dbReference type="Proteomes" id="UP000472755">
    <property type="component" value="Unassembled WGS sequence"/>
</dbReference>
<evidence type="ECO:0000256" key="2">
    <source>
        <dbReference type="ARBA" id="ARBA00022448"/>
    </source>
</evidence>
<sequence length="541" mass="60055">MKRTKRVLGLALAAVMCMGLLAGCGGTPSNSDTADETSGTETSEKVLNIATIGETTTLSPLYMIADNRPTQKLLYEGLVKYVDGEIQPVLAEDWELSEDGTQLTFYLRQGVTFHDGEPFNAEAAIANIESWHINPSFASLPGVVNYTNIEAVDEYTIRLTYDTPYFAYINDFCWPDVCTMISPKLITQGDFQTVNGYAGTGPYVYDEYVAGQYTTFVRNENYWGEQPYYDKIVAKYIPDNASRVQALQTGEIDLIYGSAELSYEDYNQATAIEGIEGKFAPSGSTIRNIILNFNGNLADLSVRQALAYAIDKGAISEGLTYGYEPVADTIVPDGTPYSDICGTIDYTYNVDRANQLLDEAGWAMNESTGIREKDGTPLHIVFTCPTDDSTIGSIATLIQSQLAEVGIEVEIKSMEKMEWYASYMEPTGWDITAMTAGFFNYAMPQCWFSAMMAQMPEDVSIPLLDNSDEFISALSEFKTCNDDTRLRELFELLINTDLDQVLDVPLTHQMDMIVYNTDKIADYNFASDYAFLDVTQITPAE</sequence>
<evidence type="ECO:0000256" key="1">
    <source>
        <dbReference type="ARBA" id="ARBA00005695"/>
    </source>
</evidence>
<evidence type="ECO:0000256" key="4">
    <source>
        <dbReference type="SAM" id="SignalP"/>
    </source>
</evidence>
<dbReference type="Gene3D" id="3.10.105.10">
    <property type="entry name" value="Dipeptide-binding Protein, Domain 3"/>
    <property type="match status" value="1"/>
</dbReference>
<reference evidence="8 9" key="1">
    <citation type="journal article" date="2019" name="Nat. Med.">
        <title>A library of human gut bacterial isolates paired with longitudinal multiomics data enables mechanistic microbiome research.</title>
        <authorList>
            <person name="Poyet M."/>
            <person name="Groussin M."/>
            <person name="Gibbons S.M."/>
            <person name="Avila-Pacheco J."/>
            <person name="Jiang X."/>
            <person name="Kearney S.M."/>
            <person name="Perrotta A.R."/>
            <person name="Berdy B."/>
            <person name="Zhao S."/>
            <person name="Lieberman T.D."/>
            <person name="Swanson P.K."/>
            <person name="Smith M."/>
            <person name="Roesemann S."/>
            <person name="Alexander J.E."/>
            <person name="Rich S.A."/>
            <person name="Livny J."/>
            <person name="Vlamakis H."/>
            <person name="Clish C."/>
            <person name="Bullock K."/>
            <person name="Deik A."/>
            <person name="Scott J."/>
            <person name="Pierce K.A."/>
            <person name="Xavier R.J."/>
            <person name="Alm E.J."/>
        </authorList>
    </citation>
    <scope>NUCLEOTIDE SEQUENCE [LARGE SCALE GENOMIC DNA]</scope>
    <source>
        <strain evidence="6 9">BIOML-A4</strain>
        <strain evidence="7 8">BIOML-A7</strain>
    </source>
</reference>
<dbReference type="SUPFAM" id="SSF53850">
    <property type="entry name" value="Periplasmic binding protein-like II"/>
    <property type="match status" value="1"/>
</dbReference>
<name>A0A6I3QRA6_9FIRM</name>
<dbReference type="PROSITE" id="PS51257">
    <property type="entry name" value="PROKAR_LIPOPROTEIN"/>
    <property type="match status" value="1"/>
</dbReference>
<keyword evidence="3 4" id="KW-0732">Signal</keyword>
<dbReference type="GO" id="GO:0015833">
    <property type="term" value="P:peptide transport"/>
    <property type="evidence" value="ECO:0007669"/>
    <property type="project" value="TreeGrafter"/>
</dbReference>
<evidence type="ECO:0000259" key="5">
    <source>
        <dbReference type="Pfam" id="PF00496"/>
    </source>
</evidence>